<proteinExistence type="inferred from homology"/>
<evidence type="ECO:0000256" key="3">
    <source>
        <dbReference type="ARBA" id="ARBA00022475"/>
    </source>
</evidence>
<evidence type="ECO:0000256" key="11">
    <source>
        <dbReference type="ARBA" id="ARBA00023180"/>
    </source>
</evidence>
<dbReference type="PANTHER" id="PTHR11923">
    <property type="entry name" value="SCAVENGER RECEPTOR CLASS B TYPE-1 SR-B1"/>
    <property type="match status" value="1"/>
</dbReference>
<evidence type="ECO:0000256" key="1">
    <source>
        <dbReference type="ARBA" id="ARBA00004236"/>
    </source>
</evidence>
<keyword evidence="11" id="KW-0325">Glycoprotein</keyword>
<evidence type="ECO:0000256" key="5">
    <source>
        <dbReference type="ARBA" id="ARBA00022692"/>
    </source>
</evidence>
<keyword evidence="3" id="KW-1003">Cell membrane</keyword>
<gene>
    <name evidence="14" type="ORF">NQ315_006407</name>
</gene>
<dbReference type="GO" id="GO:0007608">
    <property type="term" value="P:sensory perception of smell"/>
    <property type="evidence" value="ECO:0007669"/>
    <property type="project" value="UniProtKB-KW"/>
</dbReference>
<protein>
    <recommendedName>
        <fullName evidence="12">Sensory neuron membrane protein 2</fullName>
    </recommendedName>
</protein>
<evidence type="ECO:0000256" key="9">
    <source>
        <dbReference type="ARBA" id="ARBA00023157"/>
    </source>
</evidence>
<evidence type="ECO:0000313" key="15">
    <source>
        <dbReference type="Proteomes" id="UP001159042"/>
    </source>
</evidence>
<dbReference type="InterPro" id="IPR002159">
    <property type="entry name" value="CD36_fam"/>
</dbReference>
<dbReference type="EMBL" id="JANEYG010000016">
    <property type="protein sequence ID" value="KAJ8919878.1"/>
    <property type="molecule type" value="Genomic_DNA"/>
</dbReference>
<comment type="caution">
    <text evidence="14">The sequence shown here is derived from an EMBL/GenBank/DDBJ whole genome shotgun (WGS) entry which is preliminary data.</text>
</comment>
<organism evidence="14 15">
    <name type="scientific">Exocentrus adspersus</name>
    <dbReference type="NCBI Taxonomy" id="1586481"/>
    <lineage>
        <taxon>Eukaryota</taxon>
        <taxon>Metazoa</taxon>
        <taxon>Ecdysozoa</taxon>
        <taxon>Arthropoda</taxon>
        <taxon>Hexapoda</taxon>
        <taxon>Insecta</taxon>
        <taxon>Pterygota</taxon>
        <taxon>Neoptera</taxon>
        <taxon>Endopterygota</taxon>
        <taxon>Coleoptera</taxon>
        <taxon>Polyphaga</taxon>
        <taxon>Cucujiformia</taxon>
        <taxon>Chrysomeloidea</taxon>
        <taxon>Cerambycidae</taxon>
        <taxon>Lamiinae</taxon>
        <taxon>Acanthocinini</taxon>
        <taxon>Exocentrus</taxon>
    </lineage>
</organism>
<evidence type="ECO:0000256" key="4">
    <source>
        <dbReference type="ARBA" id="ARBA00022606"/>
    </source>
</evidence>
<evidence type="ECO:0000256" key="10">
    <source>
        <dbReference type="ARBA" id="ARBA00023170"/>
    </source>
</evidence>
<evidence type="ECO:0000256" key="13">
    <source>
        <dbReference type="SAM" id="Phobius"/>
    </source>
</evidence>
<keyword evidence="8 13" id="KW-0472">Membrane</keyword>
<evidence type="ECO:0000256" key="6">
    <source>
        <dbReference type="ARBA" id="ARBA00022725"/>
    </source>
</evidence>
<dbReference type="PRINTS" id="PR01609">
    <property type="entry name" value="CD36FAMILY"/>
</dbReference>
<reference evidence="14 15" key="1">
    <citation type="journal article" date="2023" name="Insect Mol. Biol.">
        <title>Genome sequencing provides insights into the evolution of gene families encoding plant cell wall-degrading enzymes in longhorned beetles.</title>
        <authorList>
            <person name="Shin N.R."/>
            <person name="Okamura Y."/>
            <person name="Kirsch R."/>
            <person name="Pauchet Y."/>
        </authorList>
    </citation>
    <scope>NUCLEOTIDE SEQUENCE [LARGE SCALE GENOMIC DNA]</scope>
    <source>
        <strain evidence="14">EAD_L_NR</strain>
    </source>
</reference>
<evidence type="ECO:0000256" key="12">
    <source>
        <dbReference type="ARBA" id="ARBA00040645"/>
    </source>
</evidence>
<accession>A0AAV8W048</accession>
<keyword evidence="10" id="KW-0675">Receptor</keyword>
<dbReference type="Pfam" id="PF01130">
    <property type="entry name" value="CD36"/>
    <property type="match status" value="1"/>
</dbReference>
<evidence type="ECO:0000256" key="7">
    <source>
        <dbReference type="ARBA" id="ARBA00022989"/>
    </source>
</evidence>
<keyword evidence="7 13" id="KW-1133">Transmembrane helix</keyword>
<keyword evidence="4" id="KW-0716">Sensory transduction</keyword>
<dbReference type="GO" id="GO:0005044">
    <property type="term" value="F:scavenger receptor activity"/>
    <property type="evidence" value="ECO:0007669"/>
    <property type="project" value="TreeGrafter"/>
</dbReference>
<dbReference type="GO" id="GO:0005886">
    <property type="term" value="C:plasma membrane"/>
    <property type="evidence" value="ECO:0007669"/>
    <property type="project" value="UniProtKB-SubCell"/>
</dbReference>
<comment type="similarity">
    <text evidence="2">Belongs to the CD36 family.</text>
</comment>
<keyword evidence="15" id="KW-1185">Reference proteome</keyword>
<evidence type="ECO:0000313" key="14">
    <source>
        <dbReference type="EMBL" id="KAJ8919878.1"/>
    </source>
</evidence>
<name>A0AAV8W048_9CUCU</name>
<keyword evidence="6" id="KW-0552">Olfaction</keyword>
<comment type="subcellular location">
    <subcellularLocation>
        <location evidence="1">Cell membrane</location>
    </subcellularLocation>
</comment>
<dbReference type="Proteomes" id="UP001159042">
    <property type="component" value="Unassembled WGS sequence"/>
</dbReference>
<dbReference type="AlphaFoldDB" id="A0AAV8W048"/>
<evidence type="ECO:0000256" key="2">
    <source>
        <dbReference type="ARBA" id="ARBA00010532"/>
    </source>
</evidence>
<dbReference type="PANTHER" id="PTHR11923:SF109">
    <property type="entry name" value="SENSORY NEURON MEMBRANE PROTEIN 2"/>
    <property type="match status" value="1"/>
</dbReference>
<sequence length="315" mass="36204">MVRKTFCSIKVLFITTAALVVLFVAVLVLAFIGVPRLINSQLEKQVHLEKGTTQWDRFVEIPFALDFKIWLFNVTNPEEIVTGAKPVLKEIGPFYYTFTIKKNIISTNPSDDTVTYDRDMTFTYNQELSGSLKEDEELVFLNPVMLSISQMSSLIERMALNGCLDKIFPSQYNDIFIKTKVRTMFFDGYEFAVKNDDIGVACGIIRNKIIEKTAAVRTIDRIYKNGEVYSLKFAYFHYKESKTDGVYTVFRGLDDVSLLGQVFRWNDEPQLSFWGRAMSVNNETCNRVRGTDATIFQPFINKDSVVEIYNTDICR</sequence>
<keyword evidence="9" id="KW-1015">Disulfide bond</keyword>
<dbReference type="GO" id="GO:0005737">
    <property type="term" value="C:cytoplasm"/>
    <property type="evidence" value="ECO:0007669"/>
    <property type="project" value="TreeGrafter"/>
</dbReference>
<keyword evidence="5 13" id="KW-0812">Transmembrane</keyword>
<evidence type="ECO:0000256" key="8">
    <source>
        <dbReference type="ARBA" id="ARBA00023136"/>
    </source>
</evidence>
<feature type="transmembrane region" description="Helical" evidence="13">
    <location>
        <begin position="12"/>
        <end position="34"/>
    </location>
</feature>